<dbReference type="OrthoDB" id="2885124at2759"/>
<evidence type="ECO:0000313" key="2">
    <source>
        <dbReference type="Proteomes" id="UP000053424"/>
    </source>
</evidence>
<dbReference type="SUPFAM" id="SSF50978">
    <property type="entry name" value="WD40 repeat-like"/>
    <property type="match status" value="1"/>
</dbReference>
<evidence type="ECO:0008006" key="3">
    <source>
        <dbReference type="Google" id="ProtNLM"/>
    </source>
</evidence>
<protein>
    <recommendedName>
        <fullName evidence="3">F-box domain-containing protein</fullName>
    </recommendedName>
</protein>
<dbReference type="Proteomes" id="UP000053424">
    <property type="component" value="Unassembled WGS sequence"/>
</dbReference>
<dbReference type="InterPro" id="IPR036322">
    <property type="entry name" value="WD40_repeat_dom_sf"/>
</dbReference>
<dbReference type="SUPFAM" id="SSF81383">
    <property type="entry name" value="F-box domain"/>
    <property type="match status" value="1"/>
</dbReference>
<reference evidence="1 2" key="1">
    <citation type="submission" date="2014-04" db="EMBL/GenBank/DDBJ databases">
        <authorList>
            <consortium name="DOE Joint Genome Institute"/>
            <person name="Kuo A."/>
            <person name="Gay G."/>
            <person name="Dore J."/>
            <person name="Kohler A."/>
            <person name="Nagy L.G."/>
            <person name="Floudas D."/>
            <person name="Copeland A."/>
            <person name="Barry K.W."/>
            <person name="Cichocki N."/>
            <person name="Veneault-Fourrey C."/>
            <person name="LaButti K."/>
            <person name="Lindquist E.A."/>
            <person name="Lipzen A."/>
            <person name="Lundell T."/>
            <person name="Morin E."/>
            <person name="Murat C."/>
            <person name="Sun H."/>
            <person name="Tunlid A."/>
            <person name="Henrissat B."/>
            <person name="Grigoriev I.V."/>
            <person name="Hibbett D.S."/>
            <person name="Martin F."/>
            <person name="Nordberg H.P."/>
            <person name="Cantor M.N."/>
            <person name="Hua S.X."/>
        </authorList>
    </citation>
    <scope>NUCLEOTIDE SEQUENCE [LARGE SCALE GENOMIC DNA]</scope>
    <source>
        <strain evidence="2">h7</strain>
    </source>
</reference>
<evidence type="ECO:0000313" key="1">
    <source>
        <dbReference type="EMBL" id="KIM41977.1"/>
    </source>
</evidence>
<dbReference type="InterPro" id="IPR036047">
    <property type="entry name" value="F-box-like_dom_sf"/>
</dbReference>
<organism evidence="1 2">
    <name type="scientific">Hebeloma cylindrosporum</name>
    <dbReference type="NCBI Taxonomy" id="76867"/>
    <lineage>
        <taxon>Eukaryota</taxon>
        <taxon>Fungi</taxon>
        <taxon>Dikarya</taxon>
        <taxon>Basidiomycota</taxon>
        <taxon>Agaricomycotina</taxon>
        <taxon>Agaricomycetes</taxon>
        <taxon>Agaricomycetidae</taxon>
        <taxon>Agaricales</taxon>
        <taxon>Agaricineae</taxon>
        <taxon>Hymenogastraceae</taxon>
        <taxon>Hebeloma</taxon>
    </lineage>
</organism>
<accession>A0A0C2YLS9</accession>
<dbReference type="EMBL" id="KN831779">
    <property type="protein sequence ID" value="KIM41977.1"/>
    <property type="molecule type" value="Genomic_DNA"/>
</dbReference>
<keyword evidence="2" id="KW-1185">Reference proteome</keyword>
<sequence length="472" mass="53864">MSLDWKDVLRLRQTCKHLSQVTREKSIWVRFFHVFNVFHPWSPLRLERPLQFYTAQELEHLVVRRTNEELRRKTRTKLRFSLIRRLPLRKSEIRALTLINGGRWLLTVSRFGSVSYYDLETQEPVKRVLIPAPQLGSPDGQCTAKIAVDMDYESALLSFNLALYIRKVHMSTRVPIQLIQVWHVTLELDDQNHGRSLSAKRLSSFYRENCGELQCLSLLGTFVAFGVITRPPQPSYVSVVDWAKAANIHNPSHRRPATSLSYLRKVIYCHNPGELVRVVVHLLPGNRILVVSESTQASIICLYDMLSIETTANIPPANFSHSSSPTWEHKWQTCLGSFQSHGCANRFNDFRLVFHTTYTLYGITIPCDSGEDGLQPELVKLMTGHSSFENVSHLGYNSAIVMDTHSPLLYMLHYPWPDASSGSASGPSNSVVGIFDKKNWRRPKYSAFDECSGRLVVDTGLNEVVVYDFARS</sequence>
<proteinExistence type="predicted"/>
<gene>
    <name evidence="1" type="ORF">M413DRAFT_27514</name>
</gene>
<name>A0A0C2YLS9_HEBCY</name>
<dbReference type="AlphaFoldDB" id="A0A0C2YLS9"/>
<dbReference type="HOGENOM" id="CLU_040563_0_0_1"/>
<reference evidence="2" key="2">
    <citation type="submission" date="2015-01" db="EMBL/GenBank/DDBJ databases">
        <title>Evolutionary Origins and Diversification of the Mycorrhizal Mutualists.</title>
        <authorList>
            <consortium name="DOE Joint Genome Institute"/>
            <consortium name="Mycorrhizal Genomics Consortium"/>
            <person name="Kohler A."/>
            <person name="Kuo A."/>
            <person name="Nagy L.G."/>
            <person name="Floudas D."/>
            <person name="Copeland A."/>
            <person name="Barry K.W."/>
            <person name="Cichocki N."/>
            <person name="Veneault-Fourrey C."/>
            <person name="LaButti K."/>
            <person name="Lindquist E.A."/>
            <person name="Lipzen A."/>
            <person name="Lundell T."/>
            <person name="Morin E."/>
            <person name="Murat C."/>
            <person name="Riley R."/>
            <person name="Ohm R."/>
            <person name="Sun H."/>
            <person name="Tunlid A."/>
            <person name="Henrissat B."/>
            <person name="Grigoriev I.V."/>
            <person name="Hibbett D.S."/>
            <person name="Martin F."/>
        </authorList>
    </citation>
    <scope>NUCLEOTIDE SEQUENCE [LARGE SCALE GENOMIC DNA]</scope>
    <source>
        <strain evidence="2">h7</strain>
    </source>
</reference>